<accession>A0A3S5FF39</accession>
<evidence type="ECO:0000313" key="3">
    <source>
        <dbReference type="Proteomes" id="UP000784294"/>
    </source>
</evidence>
<organism evidence="2 3">
    <name type="scientific">Protopolystoma xenopodis</name>
    <dbReference type="NCBI Taxonomy" id="117903"/>
    <lineage>
        <taxon>Eukaryota</taxon>
        <taxon>Metazoa</taxon>
        <taxon>Spiralia</taxon>
        <taxon>Lophotrochozoa</taxon>
        <taxon>Platyhelminthes</taxon>
        <taxon>Monogenea</taxon>
        <taxon>Polyopisthocotylea</taxon>
        <taxon>Polystomatidea</taxon>
        <taxon>Polystomatidae</taxon>
        <taxon>Protopolystoma</taxon>
    </lineage>
</organism>
<feature type="compositionally biased region" description="Polar residues" evidence="1">
    <location>
        <begin position="69"/>
        <end position="78"/>
    </location>
</feature>
<gene>
    <name evidence="2" type="ORF">PXEA_LOCUS22757</name>
</gene>
<sequence>MIPRLREHRPSGCNSQTLLECDYWQMGSEMASRSSCLAVGAAGTTQAFRLLEKGHRVDYAERRDKETSNQELLSMHTS</sequence>
<protein>
    <submittedName>
        <fullName evidence="2">Uncharacterized protein</fullName>
    </submittedName>
</protein>
<keyword evidence="3" id="KW-1185">Reference proteome</keyword>
<reference evidence="2" key="1">
    <citation type="submission" date="2018-11" db="EMBL/GenBank/DDBJ databases">
        <authorList>
            <consortium name="Pathogen Informatics"/>
        </authorList>
    </citation>
    <scope>NUCLEOTIDE SEQUENCE</scope>
</reference>
<dbReference type="AlphaFoldDB" id="A0A3S5FF39"/>
<proteinExistence type="predicted"/>
<comment type="caution">
    <text evidence="2">The sequence shown here is derived from an EMBL/GenBank/DDBJ whole genome shotgun (WGS) entry which is preliminary data.</text>
</comment>
<feature type="region of interest" description="Disordered" evidence="1">
    <location>
        <begin position="59"/>
        <end position="78"/>
    </location>
</feature>
<feature type="compositionally biased region" description="Basic and acidic residues" evidence="1">
    <location>
        <begin position="59"/>
        <end position="68"/>
    </location>
</feature>
<name>A0A3S5FF39_9PLAT</name>
<evidence type="ECO:0000256" key="1">
    <source>
        <dbReference type="SAM" id="MobiDB-lite"/>
    </source>
</evidence>
<dbReference type="EMBL" id="CAAALY010102025">
    <property type="protein sequence ID" value="VEL29317.1"/>
    <property type="molecule type" value="Genomic_DNA"/>
</dbReference>
<evidence type="ECO:0000313" key="2">
    <source>
        <dbReference type="EMBL" id="VEL29317.1"/>
    </source>
</evidence>
<dbReference type="Proteomes" id="UP000784294">
    <property type="component" value="Unassembled WGS sequence"/>
</dbReference>